<reference evidence="8" key="1">
    <citation type="submission" date="2024-06" db="EMBL/GenBank/DDBJ databases">
        <authorList>
            <person name="Liu X."/>
            <person name="Lenzi L."/>
            <person name="Haldenby T S."/>
            <person name="Uol C."/>
        </authorList>
    </citation>
    <scope>NUCLEOTIDE SEQUENCE</scope>
</reference>
<sequence length="299" mass="33750">MMAEMEERLYNTIGNSEVNRERIAAVERLFNFPANKLILPKRVLVGEGVLTKVCRRKPKLRHFFLFNDILLYGRILVHRKMLRNPQFLDLIDCAVEDVSDNGIYRNGFSVLSPKKSFTVYSSTAEEKSQWMAHLKKCIAESRILAGIMGGPQVKHSPVWIPDAEATHCMVCGISEFTLVNRRHHCRHCGKVVCNRCSPYRWMLPYQGSALVRICRLCHAALQAERQKQLEQSQRKSDGQINYHSKPMTATDSAHFFSSPSSTGPTMPYIGPTFLGNASIGDDLDTDSDSDSEPADNGRS</sequence>
<dbReference type="SMART" id="SM00233">
    <property type="entry name" value="PH"/>
    <property type="match status" value="1"/>
</dbReference>
<dbReference type="InterPro" id="IPR017455">
    <property type="entry name" value="Znf_FYVE-rel"/>
</dbReference>
<dbReference type="SUPFAM" id="SSF50729">
    <property type="entry name" value="PH domain-like"/>
    <property type="match status" value="1"/>
</dbReference>
<dbReference type="CDD" id="cd01218">
    <property type="entry name" value="PH_Phafin2-like"/>
    <property type="match status" value="1"/>
</dbReference>
<evidence type="ECO:0000256" key="2">
    <source>
        <dbReference type="ARBA" id="ARBA00022771"/>
    </source>
</evidence>
<evidence type="ECO:0000256" key="1">
    <source>
        <dbReference type="ARBA" id="ARBA00022723"/>
    </source>
</evidence>
<feature type="region of interest" description="Disordered" evidence="5">
    <location>
        <begin position="267"/>
        <end position="299"/>
    </location>
</feature>
<proteinExistence type="predicted"/>
<feature type="domain" description="PH" evidence="6">
    <location>
        <begin position="43"/>
        <end position="139"/>
    </location>
</feature>
<dbReference type="GO" id="GO:0035091">
    <property type="term" value="F:phosphatidylinositol binding"/>
    <property type="evidence" value="ECO:0007669"/>
    <property type="project" value="TreeGrafter"/>
</dbReference>
<comment type="caution">
    <text evidence="8">The sequence shown here is derived from an EMBL/GenBank/DDBJ whole genome shotgun (WGS) entry which is preliminary data.</text>
</comment>
<dbReference type="SMART" id="SM00064">
    <property type="entry name" value="FYVE"/>
    <property type="match status" value="1"/>
</dbReference>
<protein>
    <recommendedName>
        <fullName evidence="10">Pleckstrin homology domain-containing family F member 2</fullName>
    </recommendedName>
</protein>
<gene>
    <name evidence="8" type="ORF">CDAUBV1_LOCUS11337</name>
</gene>
<dbReference type="Gene3D" id="3.30.40.10">
    <property type="entry name" value="Zinc/RING finger domain, C3HC4 (zinc finger)"/>
    <property type="match status" value="1"/>
</dbReference>
<keyword evidence="2 4" id="KW-0863">Zinc-finger</keyword>
<dbReference type="GO" id="GO:0007032">
    <property type="term" value="P:endosome organization"/>
    <property type="evidence" value="ECO:0007669"/>
    <property type="project" value="TreeGrafter"/>
</dbReference>
<evidence type="ECO:0000313" key="8">
    <source>
        <dbReference type="EMBL" id="CAL5137063.1"/>
    </source>
</evidence>
<dbReference type="GO" id="GO:0008333">
    <property type="term" value="P:endosome to lysosome transport"/>
    <property type="evidence" value="ECO:0007669"/>
    <property type="project" value="TreeGrafter"/>
</dbReference>
<accession>A0AAV2TI10</accession>
<evidence type="ECO:0000256" key="5">
    <source>
        <dbReference type="SAM" id="MobiDB-lite"/>
    </source>
</evidence>
<dbReference type="InterPro" id="IPR011993">
    <property type="entry name" value="PH-like_dom_sf"/>
</dbReference>
<evidence type="ECO:0000259" key="6">
    <source>
        <dbReference type="PROSITE" id="PS50003"/>
    </source>
</evidence>
<dbReference type="PANTHER" id="PTHR46280">
    <property type="entry name" value="PLECKSTRIN HOMOLOGY DOMAIN-CONTAINING FAMILY F MEMBER 2-RELATED"/>
    <property type="match status" value="1"/>
</dbReference>
<feature type="domain" description="FYVE-type" evidence="7">
    <location>
        <begin position="162"/>
        <end position="222"/>
    </location>
</feature>
<dbReference type="GO" id="GO:0008270">
    <property type="term" value="F:zinc ion binding"/>
    <property type="evidence" value="ECO:0007669"/>
    <property type="project" value="UniProtKB-KW"/>
</dbReference>
<dbReference type="Gene3D" id="2.30.29.30">
    <property type="entry name" value="Pleckstrin-homology domain (PH domain)/Phosphotyrosine-binding domain (PTB)"/>
    <property type="match status" value="1"/>
</dbReference>
<dbReference type="PROSITE" id="PS50178">
    <property type="entry name" value="ZF_FYVE"/>
    <property type="match status" value="1"/>
</dbReference>
<evidence type="ECO:0008006" key="10">
    <source>
        <dbReference type="Google" id="ProtNLM"/>
    </source>
</evidence>
<dbReference type="Pfam" id="PF01363">
    <property type="entry name" value="FYVE"/>
    <property type="match status" value="1"/>
</dbReference>
<keyword evidence="3" id="KW-0862">Zinc</keyword>
<dbReference type="PANTHER" id="PTHR46280:SF3">
    <property type="entry name" value="PLECKSTRIN HOMOLOGY DOMAIN-CONTAINING FAMILY F MEMBER 1 HOMOLOG"/>
    <property type="match status" value="1"/>
</dbReference>
<evidence type="ECO:0000313" key="9">
    <source>
        <dbReference type="Proteomes" id="UP001497525"/>
    </source>
</evidence>
<dbReference type="InterPro" id="IPR051765">
    <property type="entry name" value="PH_domain-containing_F"/>
</dbReference>
<evidence type="ECO:0000259" key="7">
    <source>
        <dbReference type="PROSITE" id="PS50178"/>
    </source>
</evidence>
<dbReference type="Proteomes" id="UP001497525">
    <property type="component" value="Unassembled WGS sequence"/>
</dbReference>
<feature type="compositionally biased region" description="Acidic residues" evidence="5">
    <location>
        <begin position="281"/>
        <end position="293"/>
    </location>
</feature>
<dbReference type="EMBL" id="CAXLJL010000378">
    <property type="protein sequence ID" value="CAL5137063.1"/>
    <property type="molecule type" value="Genomic_DNA"/>
</dbReference>
<name>A0AAV2TI10_CALDB</name>
<dbReference type="InterPro" id="IPR013083">
    <property type="entry name" value="Znf_RING/FYVE/PHD"/>
</dbReference>
<evidence type="ECO:0000256" key="3">
    <source>
        <dbReference type="ARBA" id="ARBA00022833"/>
    </source>
</evidence>
<dbReference type="InterPro" id="IPR000306">
    <property type="entry name" value="Znf_FYVE"/>
</dbReference>
<keyword evidence="1" id="KW-0479">Metal-binding</keyword>
<dbReference type="InterPro" id="IPR001849">
    <property type="entry name" value="PH_domain"/>
</dbReference>
<dbReference type="AlphaFoldDB" id="A0AAV2TI10"/>
<dbReference type="InterPro" id="IPR037871">
    <property type="entry name" value="PH_Phafin"/>
</dbReference>
<dbReference type="InterPro" id="IPR011011">
    <property type="entry name" value="Znf_FYVE_PHD"/>
</dbReference>
<dbReference type="GO" id="GO:0005769">
    <property type="term" value="C:early endosome"/>
    <property type="evidence" value="ECO:0007669"/>
    <property type="project" value="TreeGrafter"/>
</dbReference>
<dbReference type="Pfam" id="PF00169">
    <property type="entry name" value="PH"/>
    <property type="match status" value="1"/>
</dbReference>
<evidence type="ECO:0000256" key="4">
    <source>
        <dbReference type="PROSITE-ProRule" id="PRU00091"/>
    </source>
</evidence>
<dbReference type="PROSITE" id="PS50003">
    <property type="entry name" value="PH_DOMAIN"/>
    <property type="match status" value="1"/>
</dbReference>
<organism evidence="8 9">
    <name type="scientific">Calicophoron daubneyi</name>
    <name type="common">Rumen fluke</name>
    <name type="synonym">Paramphistomum daubneyi</name>
    <dbReference type="NCBI Taxonomy" id="300641"/>
    <lineage>
        <taxon>Eukaryota</taxon>
        <taxon>Metazoa</taxon>
        <taxon>Spiralia</taxon>
        <taxon>Lophotrochozoa</taxon>
        <taxon>Platyhelminthes</taxon>
        <taxon>Trematoda</taxon>
        <taxon>Digenea</taxon>
        <taxon>Plagiorchiida</taxon>
        <taxon>Pronocephalata</taxon>
        <taxon>Paramphistomoidea</taxon>
        <taxon>Paramphistomidae</taxon>
        <taxon>Calicophoron</taxon>
    </lineage>
</organism>
<dbReference type="SUPFAM" id="SSF57903">
    <property type="entry name" value="FYVE/PHD zinc finger"/>
    <property type="match status" value="1"/>
</dbReference>